<dbReference type="SMART" id="SM00241">
    <property type="entry name" value="ZP"/>
    <property type="match status" value="1"/>
</dbReference>
<name>A0A2S2R590_9HEMI</name>
<feature type="domain" description="ZP" evidence="5">
    <location>
        <begin position="310"/>
        <end position="576"/>
    </location>
</feature>
<dbReference type="InterPro" id="IPR003609">
    <property type="entry name" value="Pan_app"/>
</dbReference>
<protein>
    <submittedName>
        <fullName evidence="8">Uncharacterized protein LOC112686544</fullName>
    </submittedName>
</protein>
<evidence type="ECO:0000313" key="8">
    <source>
        <dbReference type="RefSeq" id="XP_025414705.1"/>
    </source>
</evidence>
<keyword evidence="2" id="KW-1133">Transmembrane helix</keyword>
<keyword evidence="3" id="KW-0732">Signal</keyword>
<dbReference type="PANTHER" id="PTHR47327">
    <property type="entry name" value="FI18240P1-RELATED"/>
    <property type="match status" value="1"/>
</dbReference>
<dbReference type="SUPFAM" id="SSF57414">
    <property type="entry name" value="Hairpin loop containing domain-like"/>
    <property type="match status" value="2"/>
</dbReference>
<proteinExistence type="predicted"/>
<feature type="signal peptide" evidence="3">
    <location>
        <begin position="1"/>
        <end position="27"/>
    </location>
</feature>
<dbReference type="InterPro" id="IPR052774">
    <property type="entry name" value="Celegans_DevNeuronal_Protein"/>
</dbReference>
<dbReference type="RefSeq" id="XP_025414705.1">
    <property type="nucleotide sequence ID" value="XM_025558920.1"/>
</dbReference>
<keyword evidence="2" id="KW-0472">Membrane</keyword>
<dbReference type="PROSITE" id="PS51034">
    <property type="entry name" value="ZP_2"/>
    <property type="match status" value="1"/>
</dbReference>
<feature type="region of interest" description="Disordered" evidence="1">
    <location>
        <begin position="419"/>
        <end position="439"/>
    </location>
</feature>
<dbReference type="Pfam" id="PF00024">
    <property type="entry name" value="PAN_1"/>
    <property type="match status" value="2"/>
</dbReference>
<accession>A0A2S2R590</accession>
<evidence type="ECO:0000256" key="2">
    <source>
        <dbReference type="SAM" id="Phobius"/>
    </source>
</evidence>
<gene>
    <name evidence="8" type="primary">LOC112686544</name>
    <name evidence="6" type="ORF">g.114470</name>
</gene>
<dbReference type="GO" id="GO:0009653">
    <property type="term" value="P:anatomical structure morphogenesis"/>
    <property type="evidence" value="ECO:0007669"/>
    <property type="project" value="TreeGrafter"/>
</dbReference>
<evidence type="ECO:0000313" key="7">
    <source>
        <dbReference type="Proteomes" id="UP000694846"/>
    </source>
</evidence>
<dbReference type="CDD" id="cd01099">
    <property type="entry name" value="PAN_AP_HGF"/>
    <property type="match status" value="2"/>
</dbReference>
<evidence type="ECO:0000256" key="3">
    <source>
        <dbReference type="SAM" id="SignalP"/>
    </source>
</evidence>
<evidence type="ECO:0000259" key="5">
    <source>
        <dbReference type="PROSITE" id="PS51034"/>
    </source>
</evidence>
<reference evidence="8" key="2">
    <citation type="submission" date="2025-04" db="UniProtKB">
        <authorList>
            <consortium name="RefSeq"/>
        </authorList>
    </citation>
    <scope>IDENTIFICATION</scope>
    <source>
        <tissue evidence="8">Whole body</tissue>
    </source>
</reference>
<feature type="chain" id="PRO_5044579353" evidence="3">
    <location>
        <begin position="28"/>
        <end position="702"/>
    </location>
</feature>
<dbReference type="OrthoDB" id="5867217at2759"/>
<dbReference type="EMBL" id="GGMS01015973">
    <property type="protein sequence ID" value="MBY85176.1"/>
    <property type="molecule type" value="Transcribed_RNA"/>
</dbReference>
<dbReference type="PROSITE" id="PS51257">
    <property type="entry name" value="PROKAR_LIPOPROTEIN"/>
    <property type="match status" value="1"/>
</dbReference>
<organism evidence="6">
    <name type="scientific">Sipha flava</name>
    <name type="common">yellow sugarcane aphid</name>
    <dbReference type="NCBI Taxonomy" id="143950"/>
    <lineage>
        <taxon>Eukaryota</taxon>
        <taxon>Metazoa</taxon>
        <taxon>Ecdysozoa</taxon>
        <taxon>Arthropoda</taxon>
        <taxon>Hexapoda</taxon>
        <taxon>Insecta</taxon>
        <taxon>Pterygota</taxon>
        <taxon>Neoptera</taxon>
        <taxon>Paraneoptera</taxon>
        <taxon>Hemiptera</taxon>
        <taxon>Sternorrhyncha</taxon>
        <taxon>Aphidomorpha</taxon>
        <taxon>Aphidoidea</taxon>
        <taxon>Aphididae</taxon>
        <taxon>Sipha</taxon>
    </lineage>
</organism>
<evidence type="ECO:0000313" key="6">
    <source>
        <dbReference type="EMBL" id="MBY85176.1"/>
    </source>
</evidence>
<feature type="domain" description="Apple" evidence="4">
    <location>
        <begin position="222"/>
        <end position="304"/>
    </location>
</feature>
<dbReference type="Gene3D" id="3.50.4.10">
    <property type="entry name" value="Hepatocyte Growth Factor"/>
    <property type="match status" value="2"/>
</dbReference>
<dbReference type="PANTHER" id="PTHR47327:SF2">
    <property type="entry name" value="FI18240P1-RELATED"/>
    <property type="match status" value="1"/>
</dbReference>
<evidence type="ECO:0000256" key="1">
    <source>
        <dbReference type="SAM" id="MobiDB-lite"/>
    </source>
</evidence>
<dbReference type="Proteomes" id="UP000694846">
    <property type="component" value="Unplaced"/>
</dbReference>
<dbReference type="GeneID" id="112686544"/>
<reference evidence="6" key="1">
    <citation type="submission" date="2018-04" db="EMBL/GenBank/DDBJ databases">
        <title>Transcriptome assembly of Sipha flava.</title>
        <authorList>
            <person name="Scully E.D."/>
            <person name="Geib S.M."/>
            <person name="Palmer N.A."/>
            <person name="Koch K."/>
            <person name="Bradshaw J."/>
            <person name="Heng-Moss T."/>
            <person name="Sarath G."/>
        </authorList>
    </citation>
    <scope>NUCLEOTIDE SEQUENCE</scope>
</reference>
<feature type="transmembrane region" description="Helical" evidence="2">
    <location>
        <begin position="640"/>
        <end position="663"/>
    </location>
</feature>
<feature type="domain" description="Apple" evidence="4">
    <location>
        <begin position="129"/>
        <end position="214"/>
    </location>
</feature>
<dbReference type="InterPro" id="IPR001507">
    <property type="entry name" value="ZP_dom"/>
</dbReference>
<dbReference type="PROSITE" id="PS50948">
    <property type="entry name" value="PAN"/>
    <property type="match status" value="2"/>
</dbReference>
<dbReference type="AlphaFoldDB" id="A0A2S2R590"/>
<dbReference type="SMART" id="SM00473">
    <property type="entry name" value="PAN_AP"/>
    <property type="match status" value="3"/>
</dbReference>
<dbReference type="Pfam" id="PF25057">
    <property type="entry name" value="CUT_N"/>
    <property type="match status" value="1"/>
</dbReference>
<keyword evidence="2" id="KW-0812">Transmembrane</keyword>
<keyword evidence="7" id="KW-1185">Reference proteome</keyword>
<sequence>MTTGRAGTAVARLLLLLLLLAGTACRAASFQCDGGGQVNFELLNGYAASPAAKHAMREQLALFTLPQCIDACKSDDQCAAVTYETGACVSYAAVPQKNANSDFPLKRSQYPTHTTTVARKICVRAPKACNQRSWSFDTIHGELKVSSKQHYKAITRAGCMDKCLNEKSFQCRSINFNKETGDCHVNDVDRFTVSGRPSINNRSASTVDYMESNCVVEQPRMCDFTELDGKLLRTVDAIFENVATMDRCKEMCLAAEEFQCRSFDYNETGVNVCRISHHSMSSLSQLEQPYMAVAGATTYQMSSCFSVKIDCRGTDMVASVHTNRLFDGKVYAKNRPNSCVNDVKNTLDFDLHLDYHGADCDVRQDHPGKFFTEIIIQHHDQIVTGQDIGLSVRCTYDLQNRSVGQGIELAMAPAAEPEYDDGASAESEPLGVGHGQGDGGAEETAFVISPTVMMRITNRAGGDIHAAQVGDPLSLRFHILDDRSPYEIFVRELIALDGVDTSEILLIDRDGCPTDPAIMGPISAVSTGSGGTVKILEAPFDAFKFPTSDIVQFKALVTPCLPKCEPINCNVVGHNGAIRRADSFGRRRRRRSANNQTDEMVFQQIRIEDKFKFEAQQGEPGQEINFSSLDDQKTVYWNTYAFALLLVTFALLQLFVIFVCWLCTTNKSRDSRTTASLYEAAINEYASTAQGPVSWGGRSYYK</sequence>
<dbReference type="InterPro" id="IPR056953">
    <property type="entry name" value="CUT_N"/>
</dbReference>
<evidence type="ECO:0000259" key="4">
    <source>
        <dbReference type="PROSITE" id="PS50948"/>
    </source>
</evidence>